<keyword evidence="2 5" id="KW-0808">Transferase</keyword>
<evidence type="ECO:0000259" key="4">
    <source>
        <dbReference type="Pfam" id="PF00155"/>
    </source>
</evidence>
<dbReference type="Gene3D" id="3.90.1150.10">
    <property type="entry name" value="Aspartate Aminotransferase, domain 1"/>
    <property type="match status" value="1"/>
</dbReference>
<dbReference type="GO" id="GO:0008710">
    <property type="term" value="F:8-amino-7-oxononanoate synthase activity"/>
    <property type="evidence" value="ECO:0007669"/>
    <property type="project" value="TreeGrafter"/>
</dbReference>
<protein>
    <submittedName>
        <fullName evidence="5">Pyridoxal phosphate-dependent aminotransferase family protein</fullName>
    </submittedName>
</protein>
<dbReference type="InterPro" id="IPR015422">
    <property type="entry name" value="PyrdxlP-dep_Trfase_small"/>
</dbReference>
<evidence type="ECO:0000256" key="3">
    <source>
        <dbReference type="ARBA" id="ARBA00022898"/>
    </source>
</evidence>
<keyword evidence="6" id="KW-1185">Reference proteome</keyword>
<dbReference type="PANTHER" id="PTHR13693">
    <property type="entry name" value="CLASS II AMINOTRANSFERASE/8-AMINO-7-OXONONANOATE SYNTHASE"/>
    <property type="match status" value="1"/>
</dbReference>
<dbReference type="SUPFAM" id="SSF53383">
    <property type="entry name" value="PLP-dependent transferases"/>
    <property type="match status" value="1"/>
</dbReference>
<dbReference type="InterPro" id="IPR015421">
    <property type="entry name" value="PyrdxlP-dep_Trfase_major"/>
</dbReference>
<organism evidence="5 6">
    <name type="scientific">Ktedonosporobacter rubrisoli</name>
    <dbReference type="NCBI Taxonomy" id="2509675"/>
    <lineage>
        <taxon>Bacteria</taxon>
        <taxon>Bacillati</taxon>
        <taxon>Chloroflexota</taxon>
        <taxon>Ktedonobacteria</taxon>
        <taxon>Ktedonobacterales</taxon>
        <taxon>Ktedonosporobacteraceae</taxon>
        <taxon>Ktedonosporobacter</taxon>
    </lineage>
</organism>
<dbReference type="GO" id="GO:0008483">
    <property type="term" value="F:transaminase activity"/>
    <property type="evidence" value="ECO:0007669"/>
    <property type="project" value="UniProtKB-KW"/>
</dbReference>
<name>A0A4P6JQ85_KTERU</name>
<dbReference type="OrthoDB" id="9807157at2"/>
<dbReference type="KEGG" id="kbs:EPA93_15290"/>
<keyword evidence="5" id="KW-0032">Aminotransferase</keyword>
<dbReference type="Proteomes" id="UP000290365">
    <property type="component" value="Chromosome"/>
</dbReference>
<keyword evidence="3" id="KW-0663">Pyridoxal phosphate</keyword>
<dbReference type="GO" id="GO:0009102">
    <property type="term" value="P:biotin biosynthetic process"/>
    <property type="evidence" value="ECO:0007669"/>
    <property type="project" value="TreeGrafter"/>
</dbReference>
<dbReference type="Pfam" id="PF00155">
    <property type="entry name" value="Aminotran_1_2"/>
    <property type="match status" value="1"/>
</dbReference>
<proteinExistence type="predicted"/>
<dbReference type="PANTHER" id="PTHR13693:SF100">
    <property type="entry name" value="8-AMINO-7-OXONONANOATE SYNTHASE"/>
    <property type="match status" value="1"/>
</dbReference>
<dbReference type="AlphaFoldDB" id="A0A4P6JQ85"/>
<reference evidence="5 6" key="1">
    <citation type="submission" date="2019-01" db="EMBL/GenBank/DDBJ databases">
        <title>Ktedonosporobacter rubrisoli SCAWS-G2.</title>
        <authorList>
            <person name="Huang Y."/>
            <person name="Yan B."/>
        </authorList>
    </citation>
    <scope>NUCLEOTIDE SEQUENCE [LARGE SCALE GENOMIC DNA]</scope>
    <source>
        <strain evidence="5 6">SCAWS-G2</strain>
    </source>
</reference>
<gene>
    <name evidence="5" type="ORF">EPA93_15290</name>
</gene>
<evidence type="ECO:0000256" key="1">
    <source>
        <dbReference type="ARBA" id="ARBA00001933"/>
    </source>
</evidence>
<sequence>MVHQQSLLDAWGFTSFVAALQERSLWHEPSFLESPAYDTIRLGQKELVNLAGISFLGFQQDEEILEHFLEATRRYGIVTAGSRLAQGVSQAHQQVEEFYCHLTGKERALSFASGCLANLGFLHAMGTRFGTKKLCGLDNRETVFLLDRDCHWSLRKGVEGFPQHEYFPHNDPIHLEQMLARLQGAKIVVVFESVYSTDGGVAPIGTLLDVCERYGAVSFVDDANGFLIYGPSQRPFAQEFAHLGRATFVMTSFSKSVGLEGGIIAGPADAIRAFEFLSGTSIFTAAIQPPTASTIHFIMHKLVEQPALVDGYLEQVALFRRRLEAIGCRLNPTPTYITSILVGDDEKVEPVRRGLFERGYLVTVFHYPAVRFNHAMIRILPNRMHTSEQIEGFLQALTAVKEDYQF</sequence>
<feature type="domain" description="Aminotransferase class I/classII large" evidence="4">
    <location>
        <begin position="48"/>
        <end position="397"/>
    </location>
</feature>
<evidence type="ECO:0000313" key="6">
    <source>
        <dbReference type="Proteomes" id="UP000290365"/>
    </source>
</evidence>
<evidence type="ECO:0000256" key="2">
    <source>
        <dbReference type="ARBA" id="ARBA00022679"/>
    </source>
</evidence>
<dbReference type="GO" id="GO:0030170">
    <property type="term" value="F:pyridoxal phosphate binding"/>
    <property type="evidence" value="ECO:0007669"/>
    <property type="project" value="InterPro"/>
</dbReference>
<accession>A0A4P6JQ85</accession>
<dbReference type="Gene3D" id="3.40.640.10">
    <property type="entry name" value="Type I PLP-dependent aspartate aminotransferase-like (Major domain)"/>
    <property type="match status" value="1"/>
</dbReference>
<dbReference type="InterPro" id="IPR015424">
    <property type="entry name" value="PyrdxlP-dep_Trfase"/>
</dbReference>
<dbReference type="InterPro" id="IPR004839">
    <property type="entry name" value="Aminotransferase_I/II_large"/>
</dbReference>
<dbReference type="InterPro" id="IPR050087">
    <property type="entry name" value="AON_synthase_class-II"/>
</dbReference>
<dbReference type="RefSeq" id="WP_129888345.1">
    <property type="nucleotide sequence ID" value="NZ_CP035758.1"/>
</dbReference>
<dbReference type="EMBL" id="CP035758">
    <property type="protein sequence ID" value="QBD77282.1"/>
    <property type="molecule type" value="Genomic_DNA"/>
</dbReference>
<comment type="cofactor">
    <cofactor evidence="1">
        <name>pyridoxal 5'-phosphate</name>
        <dbReference type="ChEBI" id="CHEBI:597326"/>
    </cofactor>
</comment>
<evidence type="ECO:0000313" key="5">
    <source>
        <dbReference type="EMBL" id="QBD77282.1"/>
    </source>
</evidence>